<dbReference type="PATRIC" id="fig|1603606.3.peg.972"/>
<keyword evidence="3" id="KW-1185">Reference proteome</keyword>
<keyword evidence="1" id="KW-0812">Transmembrane</keyword>
<organism evidence="2 3">
    <name type="scientific">Desulfuromonas soudanensis</name>
    <dbReference type="NCBI Taxonomy" id="1603606"/>
    <lineage>
        <taxon>Bacteria</taxon>
        <taxon>Pseudomonadati</taxon>
        <taxon>Thermodesulfobacteriota</taxon>
        <taxon>Desulfuromonadia</taxon>
        <taxon>Desulfuromonadales</taxon>
        <taxon>Desulfuromonadaceae</taxon>
        <taxon>Desulfuromonas</taxon>
    </lineage>
</organism>
<dbReference type="Proteomes" id="UP000057158">
    <property type="component" value="Chromosome"/>
</dbReference>
<dbReference type="RefSeq" id="WP_053549857.1">
    <property type="nucleotide sequence ID" value="NZ_CP010802.1"/>
</dbReference>
<proteinExistence type="predicted"/>
<feature type="transmembrane region" description="Helical" evidence="1">
    <location>
        <begin position="148"/>
        <end position="169"/>
    </location>
</feature>
<reference evidence="2 3" key="1">
    <citation type="submission" date="2015-07" db="EMBL/GenBank/DDBJ databases">
        <title>Isolation and Genomic Characterization of a Novel Halophilic Metal-Reducing Deltaproteobacterium from the Deep Subsurface.</title>
        <authorList>
            <person name="Badalamenti J.P."/>
            <person name="Summers Z.M."/>
            <person name="Gralnick J.A."/>
            <person name="Bond D.R."/>
        </authorList>
    </citation>
    <scope>NUCLEOTIDE SEQUENCE [LARGE SCALE GENOMIC DNA]</scope>
    <source>
        <strain evidence="2 3">WTL</strain>
    </source>
</reference>
<evidence type="ECO:0000256" key="1">
    <source>
        <dbReference type="SAM" id="Phobius"/>
    </source>
</evidence>
<dbReference type="KEGG" id="des:DSOUD_0884"/>
<dbReference type="AlphaFoldDB" id="A0A0M4CZW9"/>
<evidence type="ECO:0000313" key="2">
    <source>
        <dbReference type="EMBL" id="ALC15671.1"/>
    </source>
</evidence>
<feature type="transmembrane region" description="Helical" evidence="1">
    <location>
        <begin position="250"/>
        <end position="272"/>
    </location>
</feature>
<name>A0A0M4CZW9_9BACT</name>
<keyword evidence="1" id="KW-0472">Membrane</keyword>
<dbReference type="OrthoDB" id="5293851at2"/>
<dbReference type="STRING" id="1603606.DSOUD_0884"/>
<sequence>MTAKEKAIRSALGIFIAIVLLFSAGARLPALDATTDDYFREAITKAGVAYATCRIINASVSIVKESSLQLEPAGVGVSLAVGQALDPIDDMIERLSDVIVTAITSLGVQKLAYEISVSLAPPLIAFCLFALSILIWFENARLASLQKLTMQILLLLAVARFCLPISSMANGYVQKHYFEEKISAANNELALGSVDLDKLKDFSLPEIDGFIGTIENSASFVKQKSILFKNALVNTVSNMGSIIENLLKLMFLYVGIFIIQVIILPLLSFWFLMKTANTLFRTNIPVILRPSQKSKDLNPEQPPPLES</sequence>
<dbReference type="EMBL" id="CP010802">
    <property type="protein sequence ID" value="ALC15671.1"/>
    <property type="molecule type" value="Genomic_DNA"/>
</dbReference>
<protein>
    <submittedName>
        <fullName evidence="2">Uncharacterized protein</fullName>
    </submittedName>
</protein>
<accession>A0A0M4CZW9</accession>
<feature type="transmembrane region" description="Helical" evidence="1">
    <location>
        <begin position="115"/>
        <end position="136"/>
    </location>
</feature>
<keyword evidence="1" id="KW-1133">Transmembrane helix</keyword>
<gene>
    <name evidence="2" type="ORF">DSOUD_0884</name>
</gene>
<evidence type="ECO:0000313" key="3">
    <source>
        <dbReference type="Proteomes" id="UP000057158"/>
    </source>
</evidence>